<reference evidence="1 2" key="1">
    <citation type="submission" date="2020-07" db="EMBL/GenBank/DDBJ databases">
        <title>Genomic Encyclopedia of Type Strains, Phase IV (KMG-V): Genome sequencing to study the core and pangenomes of soil and plant-associated prokaryotes.</title>
        <authorList>
            <person name="Whitman W."/>
        </authorList>
    </citation>
    <scope>NUCLEOTIDE SEQUENCE [LARGE SCALE GENOMIC DNA]</scope>
    <source>
        <strain evidence="1 2">A1</strain>
    </source>
</reference>
<dbReference type="AlphaFoldDB" id="A0A7J9NWV7"/>
<gene>
    <name evidence="1" type="ORF">HNP86_001903</name>
</gene>
<accession>A0A7J9NWV7</accession>
<protein>
    <submittedName>
        <fullName evidence="1">Uncharacterized protein</fullName>
    </submittedName>
</protein>
<dbReference type="EMBL" id="JACDUH010000003">
    <property type="protein sequence ID" value="MBA2851744.1"/>
    <property type="molecule type" value="Genomic_DNA"/>
</dbReference>
<name>A0A7J9NWV7_METMI</name>
<evidence type="ECO:0000313" key="1">
    <source>
        <dbReference type="EMBL" id="MBA2851744.1"/>
    </source>
</evidence>
<comment type="caution">
    <text evidence="1">The sequence shown here is derived from an EMBL/GenBank/DDBJ whole genome shotgun (WGS) entry which is preliminary data.</text>
</comment>
<organism evidence="1 2">
    <name type="scientific">Methanococcus maripaludis</name>
    <name type="common">Methanococcus deltae</name>
    <dbReference type="NCBI Taxonomy" id="39152"/>
    <lineage>
        <taxon>Archaea</taxon>
        <taxon>Methanobacteriati</taxon>
        <taxon>Methanobacteriota</taxon>
        <taxon>Methanomada group</taxon>
        <taxon>Methanococci</taxon>
        <taxon>Methanococcales</taxon>
        <taxon>Methanococcaceae</taxon>
        <taxon>Methanococcus</taxon>
    </lineage>
</organism>
<dbReference type="RefSeq" id="WP_181501566.1">
    <property type="nucleotide sequence ID" value="NZ_JACDUH010000003.1"/>
</dbReference>
<sequence>MLVTSGCTYNDKTFGASYGFVPASVFAFRETMKTTLDTLNRKLMDRQINDNINYYPINLDKFVKAGVLKTKQLKSALQPSIELDVCDVYTGFASVLTDMESVNVCTILDLEKLKTFILPPAAYTEYDYKYVIPVVELMYLAKDQNVISDVDNDSLTAYLNTQGFNPTITLPDNVFTYNNINYIYDDMNSLFSLLFSDMYEMVTKYTGGYIVNLKVQTSMKYEVVDMYPVNSDNYVNSKNFYYTVMYGNDYFIYRSQAAKTGEQITIDGNIFDDVELTKDFYITFYTKTNTLESIAGVLEKEIESVLSKVVEKAYPGIRVDGDNRFKPICRVSINDLTVDDISVYNSPKMMNNKTFTVTEYTTKEVLTKGTHSDVIVDIDIGDAEVTLCV</sequence>
<proteinExistence type="predicted"/>
<evidence type="ECO:0000313" key="2">
    <source>
        <dbReference type="Proteomes" id="UP000564425"/>
    </source>
</evidence>
<dbReference type="Proteomes" id="UP000564425">
    <property type="component" value="Unassembled WGS sequence"/>
</dbReference>